<organism evidence="5 6">
    <name type="scientific">Bacteroides stercorirosoris</name>
    <dbReference type="NCBI Taxonomy" id="871324"/>
    <lineage>
        <taxon>Bacteria</taxon>
        <taxon>Pseudomonadati</taxon>
        <taxon>Bacteroidota</taxon>
        <taxon>Bacteroidia</taxon>
        <taxon>Bacteroidales</taxon>
        <taxon>Bacteroidaceae</taxon>
        <taxon>Bacteroides</taxon>
    </lineage>
</organism>
<dbReference type="Proteomes" id="UP000184192">
    <property type="component" value="Unassembled WGS sequence"/>
</dbReference>
<reference evidence="6" key="1">
    <citation type="submission" date="2016-11" db="EMBL/GenBank/DDBJ databases">
        <authorList>
            <person name="Varghese N."/>
            <person name="Submissions S."/>
        </authorList>
    </citation>
    <scope>NUCLEOTIDE SEQUENCE [LARGE SCALE GENOMIC DNA]</scope>
    <source>
        <strain evidence="6">DSM 26884</strain>
    </source>
</reference>
<accession>A0A1M6HFZ6</accession>
<keyword evidence="6" id="KW-1185">Reference proteome</keyword>
<dbReference type="eggNOG" id="COG2207">
    <property type="taxonomic scope" value="Bacteria"/>
</dbReference>
<gene>
    <name evidence="5" type="ORF">SAMN05444350_11853</name>
</gene>
<protein>
    <submittedName>
        <fullName evidence="5">AraC-type DNA-binding protein</fullName>
    </submittedName>
</protein>
<dbReference type="SMART" id="SM00342">
    <property type="entry name" value="HTH_ARAC"/>
    <property type="match status" value="1"/>
</dbReference>
<evidence type="ECO:0000313" key="6">
    <source>
        <dbReference type="Proteomes" id="UP000184192"/>
    </source>
</evidence>
<dbReference type="Pfam" id="PF12833">
    <property type="entry name" value="HTH_18"/>
    <property type="match status" value="1"/>
</dbReference>
<evidence type="ECO:0000313" key="5">
    <source>
        <dbReference type="EMBL" id="SHJ21136.1"/>
    </source>
</evidence>
<dbReference type="PANTHER" id="PTHR43280">
    <property type="entry name" value="ARAC-FAMILY TRANSCRIPTIONAL REGULATOR"/>
    <property type="match status" value="1"/>
</dbReference>
<feature type="domain" description="HTH araC/xylS-type" evidence="4">
    <location>
        <begin position="177"/>
        <end position="275"/>
    </location>
</feature>
<evidence type="ECO:0000256" key="2">
    <source>
        <dbReference type="ARBA" id="ARBA00023125"/>
    </source>
</evidence>
<dbReference type="InterPro" id="IPR009057">
    <property type="entry name" value="Homeodomain-like_sf"/>
</dbReference>
<dbReference type="InterPro" id="IPR018060">
    <property type="entry name" value="HTH_AraC"/>
</dbReference>
<dbReference type="GeneID" id="92713041"/>
<keyword evidence="3" id="KW-0804">Transcription</keyword>
<dbReference type="Gene3D" id="1.10.10.60">
    <property type="entry name" value="Homeodomain-like"/>
    <property type="match status" value="1"/>
</dbReference>
<evidence type="ECO:0000256" key="1">
    <source>
        <dbReference type="ARBA" id="ARBA00023015"/>
    </source>
</evidence>
<dbReference type="PANTHER" id="PTHR43280:SF32">
    <property type="entry name" value="TRANSCRIPTIONAL REGULATORY PROTEIN"/>
    <property type="match status" value="1"/>
</dbReference>
<dbReference type="AlphaFoldDB" id="A0A1M6HFZ6"/>
<dbReference type="EMBL" id="FQZN01000018">
    <property type="protein sequence ID" value="SHJ21136.1"/>
    <property type="molecule type" value="Genomic_DNA"/>
</dbReference>
<dbReference type="SUPFAM" id="SSF46689">
    <property type="entry name" value="Homeodomain-like"/>
    <property type="match status" value="1"/>
</dbReference>
<evidence type="ECO:0000256" key="3">
    <source>
        <dbReference type="ARBA" id="ARBA00023163"/>
    </source>
</evidence>
<dbReference type="RefSeq" id="WP_034524309.1">
    <property type="nucleotide sequence ID" value="NZ_FQZN01000018.1"/>
</dbReference>
<dbReference type="GO" id="GO:0003700">
    <property type="term" value="F:DNA-binding transcription factor activity"/>
    <property type="evidence" value="ECO:0007669"/>
    <property type="project" value="InterPro"/>
</dbReference>
<dbReference type="GO" id="GO:0043565">
    <property type="term" value="F:sequence-specific DNA binding"/>
    <property type="evidence" value="ECO:0007669"/>
    <property type="project" value="InterPro"/>
</dbReference>
<keyword evidence="1" id="KW-0805">Transcription regulation</keyword>
<dbReference type="PROSITE" id="PS01124">
    <property type="entry name" value="HTH_ARAC_FAMILY_2"/>
    <property type="match status" value="1"/>
</dbReference>
<name>A0A1M6HFZ6_9BACE</name>
<evidence type="ECO:0000259" key="4">
    <source>
        <dbReference type="PROSITE" id="PS01124"/>
    </source>
</evidence>
<proteinExistence type="predicted"/>
<sequence>MQNLASIQKENCRTGITNLQDLSPFIPDGCTLLLCTEGKAVISTNTRKRTFCKGDLLLLFSDILFTPLKVSATFSAEYIYLSQVLMEEIFYKMTSAEFWACVYNYPVCHLLAEQYSIVQGLFMQMQWALKNCNDTCQKTILQNCAYNLFLGIDTEYKSALPSLMQNIRKDRAWMLFGKFMSFLIKHGCERRDVKFYADRLCITTDYLYKVCNKVEQRTPKEIIDTFIITEIKRYLNNTNLSIADLAVCFHFEDSSYLCRFFRRMTGYSISGYRNRT</sequence>
<keyword evidence="2 5" id="KW-0238">DNA-binding</keyword>